<keyword evidence="1" id="KW-0732">Signal</keyword>
<organism evidence="2 3">
    <name type="scientific">Desmophyllum pertusum</name>
    <dbReference type="NCBI Taxonomy" id="174260"/>
    <lineage>
        <taxon>Eukaryota</taxon>
        <taxon>Metazoa</taxon>
        <taxon>Cnidaria</taxon>
        <taxon>Anthozoa</taxon>
        <taxon>Hexacorallia</taxon>
        <taxon>Scleractinia</taxon>
        <taxon>Caryophylliina</taxon>
        <taxon>Caryophylliidae</taxon>
        <taxon>Desmophyllum</taxon>
    </lineage>
</organism>
<dbReference type="AlphaFoldDB" id="A0A9X0CUL9"/>
<protein>
    <submittedName>
        <fullName evidence="2">Uncharacterized protein</fullName>
    </submittedName>
</protein>
<gene>
    <name evidence="2" type="ORF">OS493_005170</name>
</gene>
<proteinExistence type="predicted"/>
<evidence type="ECO:0000313" key="2">
    <source>
        <dbReference type="EMBL" id="KAJ7374818.1"/>
    </source>
</evidence>
<keyword evidence="3" id="KW-1185">Reference proteome</keyword>
<accession>A0A9X0CUL9</accession>
<feature type="signal peptide" evidence="1">
    <location>
        <begin position="1"/>
        <end position="19"/>
    </location>
</feature>
<evidence type="ECO:0000256" key="1">
    <source>
        <dbReference type="SAM" id="SignalP"/>
    </source>
</evidence>
<dbReference type="EMBL" id="MU826827">
    <property type="protein sequence ID" value="KAJ7374818.1"/>
    <property type="molecule type" value="Genomic_DNA"/>
</dbReference>
<evidence type="ECO:0000313" key="3">
    <source>
        <dbReference type="Proteomes" id="UP001163046"/>
    </source>
</evidence>
<name>A0A9X0CUL9_9CNID</name>
<dbReference type="Proteomes" id="UP001163046">
    <property type="component" value="Unassembled WGS sequence"/>
</dbReference>
<feature type="chain" id="PRO_5040834747" evidence="1">
    <location>
        <begin position="20"/>
        <end position="111"/>
    </location>
</feature>
<sequence>MKCMITALFVFAVLSLVVGKKGKKPKQEPAEAKCVRRHSHGNEYWGRFEVRPSAATSYEGWSLKVRINAELPKGELYKFDFTARVQGNQARSLKCTEVSFEPLGDGSGSDM</sequence>
<reference evidence="2" key="1">
    <citation type="submission" date="2023-01" db="EMBL/GenBank/DDBJ databases">
        <title>Genome assembly of the deep-sea coral Lophelia pertusa.</title>
        <authorList>
            <person name="Herrera S."/>
            <person name="Cordes E."/>
        </authorList>
    </citation>
    <scope>NUCLEOTIDE SEQUENCE</scope>
    <source>
        <strain evidence="2">USNM1676648</strain>
        <tissue evidence="2">Polyp</tissue>
    </source>
</reference>
<comment type="caution">
    <text evidence="2">The sequence shown here is derived from an EMBL/GenBank/DDBJ whole genome shotgun (WGS) entry which is preliminary data.</text>
</comment>